<sequence length="145" mass="15977">MGSKVSECSALGVDRMSPKLSYNPQKYPPYNSRIANMTVGNGWDVNEASCELDGGNLVVIHDAFYNALIAQMATEKYGAEQGVMIGLMLNGTTWKWSDGSPMDYQKWAQGEPANGKECGYMNPISNDWYAGPCFSYNDFLCQTSL</sequence>
<dbReference type="SUPFAM" id="SSF56436">
    <property type="entry name" value="C-type lectin-like"/>
    <property type="match status" value="1"/>
</dbReference>
<dbReference type="InterPro" id="IPR016186">
    <property type="entry name" value="C-type_lectin-like/link_sf"/>
</dbReference>
<dbReference type="Pfam" id="PF00059">
    <property type="entry name" value="Lectin_C"/>
    <property type="match status" value="1"/>
</dbReference>
<accession>A0AAF3JBE6</accession>
<evidence type="ECO:0000313" key="2">
    <source>
        <dbReference type="Proteomes" id="UP000887575"/>
    </source>
</evidence>
<dbReference type="PROSITE" id="PS50041">
    <property type="entry name" value="C_TYPE_LECTIN_2"/>
    <property type="match status" value="1"/>
</dbReference>
<protein>
    <recommendedName>
        <fullName evidence="1">C-type lectin domain-containing protein</fullName>
    </recommendedName>
</protein>
<dbReference type="CDD" id="cd00037">
    <property type="entry name" value="CLECT"/>
    <property type="match status" value="1"/>
</dbReference>
<dbReference type="InterPro" id="IPR016187">
    <property type="entry name" value="CTDL_fold"/>
</dbReference>
<dbReference type="SMART" id="SM00034">
    <property type="entry name" value="CLECT"/>
    <property type="match status" value="1"/>
</dbReference>
<dbReference type="InterPro" id="IPR001304">
    <property type="entry name" value="C-type_lectin-like"/>
</dbReference>
<reference evidence="3" key="1">
    <citation type="submission" date="2024-02" db="UniProtKB">
        <authorList>
            <consortium name="WormBaseParasite"/>
        </authorList>
    </citation>
    <scope>IDENTIFICATION</scope>
</reference>
<dbReference type="InterPro" id="IPR050111">
    <property type="entry name" value="C-type_lectin/snaclec_domain"/>
</dbReference>
<name>A0AAF3JBE6_9BILA</name>
<dbReference type="Proteomes" id="UP000887575">
    <property type="component" value="Unassembled WGS sequence"/>
</dbReference>
<feature type="domain" description="C-type lectin" evidence="1">
    <location>
        <begin position="43"/>
        <end position="142"/>
    </location>
</feature>
<dbReference type="WBParaSite" id="MBELARI_LOCUS8185">
    <property type="protein sequence ID" value="MBELARI_LOCUS8185"/>
    <property type="gene ID" value="MBELARI_LOCUS8185"/>
</dbReference>
<dbReference type="PANTHER" id="PTHR22803">
    <property type="entry name" value="MANNOSE, PHOSPHOLIPASE, LECTIN RECEPTOR RELATED"/>
    <property type="match status" value="1"/>
</dbReference>
<proteinExistence type="predicted"/>
<organism evidence="2 3">
    <name type="scientific">Mesorhabditis belari</name>
    <dbReference type="NCBI Taxonomy" id="2138241"/>
    <lineage>
        <taxon>Eukaryota</taxon>
        <taxon>Metazoa</taxon>
        <taxon>Ecdysozoa</taxon>
        <taxon>Nematoda</taxon>
        <taxon>Chromadorea</taxon>
        <taxon>Rhabditida</taxon>
        <taxon>Rhabditina</taxon>
        <taxon>Rhabditomorpha</taxon>
        <taxon>Rhabditoidea</taxon>
        <taxon>Rhabditidae</taxon>
        <taxon>Mesorhabditinae</taxon>
        <taxon>Mesorhabditis</taxon>
    </lineage>
</organism>
<evidence type="ECO:0000313" key="3">
    <source>
        <dbReference type="WBParaSite" id="MBELARI_LOCUS8185"/>
    </source>
</evidence>
<evidence type="ECO:0000259" key="1">
    <source>
        <dbReference type="PROSITE" id="PS50041"/>
    </source>
</evidence>
<keyword evidence="2" id="KW-1185">Reference proteome</keyword>
<dbReference type="AlphaFoldDB" id="A0AAF3JBE6"/>
<dbReference type="Gene3D" id="3.10.100.10">
    <property type="entry name" value="Mannose-Binding Protein A, subunit A"/>
    <property type="match status" value="1"/>
</dbReference>